<dbReference type="GO" id="GO:0070179">
    <property type="term" value="P:D-serine biosynthetic process"/>
    <property type="evidence" value="ECO:0007669"/>
    <property type="project" value="TreeGrafter"/>
</dbReference>
<evidence type="ECO:0000256" key="5">
    <source>
        <dbReference type="ARBA" id="ARBA00010869"/>
    </source>
</evidence>
<dbReference type="SUPFAM" id="SSF53686">
    <property type="entry name" value="Tryptophan synthase beta subunit-like PLP-dependent enzymes"/>
    <property type="match status" value="1"/>
</dbReference>
<dbReference type="STRING" id="2769.R7Q8R7"/>
<evidence type="ECO:0000313" key="10">
    <source>
        <dbReference type="EMBL" id="CDF33870.1"/>
    </source>
</evidence>
<comment type="cofactor">
    <cofactor evidence="1">
        <name>Ca(2+)</name>
        <dbReference type="ChEBI" id="CHEBI:29108"/>
    </cofactor>
</comment>
<accession>R7Q8R7</accession>
<dbReference type="GO" id="GO:0003941">
    <property type="term" value="F:L-serine ammonia-lyase activity"/>
    <property type="evidence" value="ECO:0007669"/>
    <property type="project" value="TreeGrafter"/>
</dbReference>
<evidence type="ECO:0000256" key="7">
    <source>
        <dbReference type="ARBA" id="ARBA00022898"/>
    </source>
</evidence>
<comment type="cofactor">
    <cofactor evidence="4">
        <name>Mg(2+)</name>
        <dbReference type="ChEBI" id="CHEBI:18420"/>
    </cofactor>
</comment>
<dbReference type="GO" id="GO:0030378">
    <property type="term" value="F:serine racemase activity"/>
    <property type="evidence" value="ECO:0007669"/>
    <property type="project" value="TreeGrafter"/>
</dbReference>
<evidence type="ECO:0000256" key="6">
    <source>
        <dbReference type="ARBA" id="ARBA00022842"/>
    </source>
</evidence>
<evidence type="ECO:0000256" key="2">
    <source>
        <dbReference type="ARBA" id="ARBA00001933"/>
    </source>
</evidence>
<sequence>MPSPLEDACASTGVSPATIREASERIRPHAHVTPILTSSLIDAWLCGSSPALTNFFFKAECFQKTGSFKFRGALNAVGQLQQSTSTRGKPVVTHSSGNHAQALSAAAQVYGVAAHVVIPQDAIPVKSEAARAYGGTIHECAPGMDSRRSAAEKVLHDTGGILVHPFLDPNVVSGQGTIGIELIQQVKDLNAIVVPVGGGGLISGITIAVKSACPHVKIIGAEAALSNAASRSLAAGKRIEFYNPSTIADGIRAGIGELGWEVLGRMVEEVVSVQEPEIEDTMKTFMERMKVVIEPSAAVAVAACKTKQFRERGFRRVAVVLCGGNVDLQALPWNCRR</sequence>
<organism evidence="10 11">
    <name type="scientific">Chondrus crispus</name>
    <name type="common">Carrageen Irish moss</name>
    <name type="synonym">Polymorpha crispa</name>
    <dbReference type="NCBI Taxonomy" id="2769"/>
    <lineage>
        <taxon>Eukaryota</taxon>
        <taxon>Rhodophyta</taxon>
        <taxon>Florideophyceae</taxon>
        <taxon>Rhodymeniophycidae</taxon>
        <taxon>Gigartinales</taxon>
        <taxon>Gigartinaceae</taxon>
        <taxon>Chondrus</taxon>
    </lineage>
</organism>
<dbReference type="Gene3D" id="3.40.50.1100">
    <property type="match status" value="2"/>
</dbReference>
<dbReference type="GeneID" id="17321402"/>
<feature type="domain" description="Tryptophan synthase beta chain-like PALP" evidence="9">
    <location>
        <begin position="53"/>
        <end position="323"/>
    </location>
</feature>
<keyword evidence="6" id="KW-0460">Magnesium</keyword>
<dbReference type="AlphaFoldDB" id="R7Q8R7"/>
<dbReference type="Gramene" id="CDF33870">
    <property type="protein sequence ID" value="CDF33870"/>
    <property type="gene ID" value="CHC_T00008746001"/>
</dbReference>
<reference evidence="11" key="1">
    <citation type="journal article" date="2013" name="Proc. Natl. Acad. Sci. U.S.A.">
        <title>Genome structure and metabolic features in the red seaweed Chondrus crispus shed light on evolution of the Archaeplastida.</title>
        <authorList>
            <person name="Collen J."/>
            <person name="Porcel B."/>
            <person name="Carre W."/>
            <person name="Ball S.G."/>
            <person name="Chaparro C."/>
            <person name="Tonon T."/>
            <person name="Barbeyron T."/>
            <person name="Michel G."/>
            <person name="Noel B."/>
            <person name="Valentin K."/>
            <person name="Elias M."/>
            <person name="Artiguenave F."/>
            <person name="Arun A."/>
            <person name="Aury J.M."/>
            <person name="Barbosa-Neto J.F."/>
            <person name="Bothwell J.H."/>
            <person name="Bouget F.Y."/>
            <person name="Brillet L."/>
            <person name="Cabello-Hurtado F."/>
            <person name="Capella-Gutierrez S."/>
            <person name="Charrier B."/>
            <person name="Cladiere L."/>
            <person name="Cock J.M."/>
            <person name="Coelho S.M."/>
            <person name="Colleoni C."/>
            <person name="Czjzek M."/>
            <person name="Da Silva C."/>
            <person name="Delage L."/>
            <person name="Denoeud F."/>
            <person name="Deschamps P."/>
            <person name="Dittami S.M."/>
            <person name="Gabaldon T."/>
            <person name="Gachon C.M."/>
            <person name="Groisillier A."/>
            <person name="Herve C."/>
            <person name="Jabbari K."/>
            <person name="Katinka M."/>
            <person name="Kloareg B."/>
            <person name="Kowalczyk N."/>
            <person name="Labadie K."/>
            <person name="Leblanc C."/>
            <person name="Lopez P.J."/>
            <person name="McLachlan D.H."/>
            <person name="Meslet-Cladiere L."/>
            <person name="Moustafa A."/>
            <person name="Nehr Z."/>
            <person name="Nyvall Collen P."/>
            <person name="Panaud O."/>
            <person name="Partensky F."/>
            <person name="Poulain J."/>
            <person name="Rensing S.A."/>
            <person name="Rousvoal S."/>
            <person name="Samson G."/>
            <person name="Symeonidi A."/>
            <person name="Weissenbach J."/>
            <person name="Zambounis A."/>
            <person name="Wincker P."/>
            <person name="Boyen C."/>
        </authorList>
    </citation>
    <scope>NUCLEOTIDE SEQUENCE [LARGE SCALE GENOMIC DNA]</scope>
    <source>
        <strain evidence="11">cv. Stackhouse</strain>
    </source>
</reference>
<dbReference type="OrthoDB" id="4418812at2759"/>
<dbReference type="FunFam" id="3.40.50.1100:FF:000007">
    <property type="entry name" value="L-threonine dehydratase catabolic TdcB"/>
    <property type="match status" value="1"/>
</dbReference>
<dbReference type="InterPro" id="IPR036052">
    <property type="entry name" value="TrpB-like_PALP_sf"/>
</dbReference>
<dbReference type="GO" id="GO:0018114">
    <property type="term" value="F:threonine racemase activity"/>
    <property type="evidence" value="ECO:0007669"/>
    <property type="project" value="TreeGrafter"/>
</dbReference>
<comment type="cofactor">
    <cofactor evidence="3">
        <name>Mn(2+)</name>
        <dbReference type="ChEBI" id="CHEBI:29035"/>
    </cofactor>
</comment>
<dbReference type="GO" id="GO:0005524">
    <property type="term" value="F:ATP binding"/>
    <property type="evidence" value="ECO:0007669"/>
    <property type="project" value="TreeGrafter"/>
</dbReference>
<gene>
    <name evidence="10" type="ORF">CHC_T00008746001</name>
</gene>
<dbReference type="InterPro" id="IPR001926">
    <property type="entry name" value="TrpB-like_PALP"/>
</dbReference>
<name>R7Q8R7_CHOCR</name>
<evidence type="ECO:0000256" key="8">
    <source>
        <dbReference type="ARBA" id="ARBA00023239"/>
    </source>
</evidence>
<evidence type="ECO:0000256" key="4">
    <source>
        <dbReference type="ARBA" id="ARBA00001946"/>
    </source>
</evidence>
<comment type="cofactor">
    <cofactor evidence="2">
        <name>pyridoxal 5'-phosphate</name>
        <dbReference type="ChEBI" id="CHEBI:597326"/>
    </cofactor>
</comment>
<dbReference type="PANTHER" id="PTHR43050">
    <property type="entry name" value="SERINE / THREONINE RACEMASE FAMILY MEMBER"/>
    <property type="match status" value="1"/>
</dbReference>
<dbReference type="CDD" id="cd01562">
    <property type="entry name" value="Thr-dehyd"/>
    <property type="match status" value="1"/>
</dbReference>
<dbReference type="KEGG" id="ccp:CHC_T00008746001"/>
<keyword evidence="8" id="KW-0456">Lyase</keyword>
<dbReference type="PANTHER" id="PTHR43050:SF1">
    <property type="entry name" value="SERINE RACEMASE"/>
    <property type="match status" value="1"/>
</dbReference>
<dbReference type="PROSITE" id="PS00165">
    <property type="entry name" value="DEHYDRATASE_SER_THR"/>
    <property type="match status" value="1"/>
</dbReference>
<dbReference type="Pfam" id="PF00291">
    <property type="entry name" value="PALP"/>
    <property type="match status" value="1"/>
</dbReference>
<dbReference type="PhylomeDB" id="R7Q8R7"/>
<dbReference type="RefSeq" id="XP_005713689.1">
    <property type="nucleotide sequence ID" value="XM_005713632.1"/>
</dbReference>
<proteinExistence type="inferred from homology"/>
<keyword evidence="7" id="KW-0663">Pyridoxal phosphate</keyword>
<dbReference type="EMBL" id="HG001660">
    <property type="protein sequence ID" value="CDF33870.1"/>
    <property type="molecule type" value="Genomic_DNA"/>
</dbReference>
<evidence type="ECO:0000259" key="9">
    <source>
        <dbReference type="Pfam" id="PF00291"/>
    </source>
</evidence>
<dbReference type="GO" id="GO:0000287">
    <property type="term" value="F:magnesium ion binding"/>
    <property type="evidence" value="ECO:0007669"/>
    <property type="project" value="TreeGrafter"/>
</dbReference>
<comment type="similarity">
    <text evidence="5">Belongs to the serine/threonine dehydratase family.</text>
</comment>
<dbReference type="OMA" id="LIHPFDH"/>
<dbReference type="InterPro" id="IPR000634">
    <property type="entry name" value="Ser/Thr_deHydtase_PyrdxlP-BS"/>
</dbReference>
<dbReference type="GO" id="GO:0030170">
    <property type="term" value="F:pyridoxal phosphate binding"/>
    <property type="evidence" value="ECO:0007669"/>
    <property type="project" value="InterPro"/>
</dbReference>
<keyword evidence="11" id="KW-1185">Reference proteome</keyword>
<evidence type="ECO:0000256" key="1">
    <source>
        <dbReference type="ARBA" id="ARBA00001913"/>
    </source>
</evidence>
<protein>
    <submittedName>
        <fullName evidence="10">Serine racemase CcSR</fullName>
    </submittedName>
</protein>
<dbReference type="FunFam" id="3.40.50.1100:FF:000005">
    <property type="entry name" value="Threonine dehydratase catabolic"/>
    <property type="match status" value="1"/>
</dbReference>
<dbReference type="Proteomes" id="UP000012073">
    <property type="component" value="Unassembled WGS sequence"/>
</dbReference>
<evidence type="ECO:0000313" key="11">
    <source>
        <dbReference type="Proteomes" id="UP000012073"/>
    </source>
</evidence>
<evidence type="ECO:0000256" key="3">
    <source>
        <dbReference type="ARBA" id="ARBA00001936"/>
    </source>
</evidence>